<reference evidence="3" key="1">
    <citation type="submission" date="2016-11" db="EMBL/GenBank/DDBJ databases">
        <authorList>
            <person name="Varghese N."/>
            <person name="Submissions S."/>
        </authorList>
    </citation>
    <scope>NUCLEOTIDE SEQUENCE [LARGE SCALE GENOMIC DNA]</scope>
    <source>
        <strain evidence="3">DSM 22363</strain>
    </source>
</reference>
<gene>
    <name evidence="2" type="ORF">SAMN02745824_3087</name>
</gene>
<keyword evidence="1" id="KW-0812">Transmembrane</keyword>
<keyword evidence="3" id="KW-1185">Reference proteome</keyword>
<proteinExistence type="predicted"/>
<feature type="transmembrane region" description="Helical" evidence="1">
    <location>
        <begin position="77"/>
        <end position="101"/>
    </location>
</feature>
<dbReference type="Proteomes" id="UP000185192">
    <property type="component" value="Unassembled WGS sequence"/>
</dbReference>
<dbReference type="RefSeq" id="WP_143182885.1">
    <property type="nucleotide sequence ID" value="NZ_FSQW01000002.1"/>
</dbReference>
<evidence type="ECO:0000313" key="3">
    <source>
        <dbReference type="Proteomes" id="UP000185192"/>
    </source>
</evidence>
<name>A0A1N6H137_9SPHN</name>
<sequence length="134" mass="15061">MNDTDFAARVERMPDEDLVRIAFSKDEEGFVPEMISAARQELANRDVSQTDVETVIDQAEQENSYLGNEKEEPLSDIAWAGFFFFGNIMIVSIPFVVILLFSGYHKKARQAAVAIAAGFMFWSALLFVLLLLFG</sequence>
<accession>A0A1N6H137</accession>
<evidence type="ECO:0000256" key="1">
    <source>
        <dbReference type="SAM" id="Phobius"/>
    </source>
</evidence>
<dbReference type="AlphaFoldDB" id="A0A1N6H137"/>
<keyword evidence="1" id="KW-0472">Membrane</keyword>
<dbReference type="OrthoDB" id="7451603at2"/>
<keyword evidence="1" id="KW-1133">Transmembrane helix</keyword>
<organism evidence="2 3">
    <name type="scientific">Parasphingorhabdus marina DSM 22363</name>
    <dbReference type="NCBI Taxonomy" id="1123272"/>
    <lineage>
        <taxon>Bacteria</taxon>
        <taxon>Pseudomonadati</taxon>
        <taxon>Pseudomonadota</taxon>
        <taxon>Alphaproteobacteria</taxon>
        <taxon>Sphingomonadales</taxon>
        <taxon>Sphingomonadaceae</taxon>
        <taxon>Parasphingorhabdus</taxon>
    </lineage>
</organism>
<protein>
    <submittedName>
        <fullName evidence="2">Uncharacterized protein</fullName>
    </submittedName>
</protein>
<dbReference type="EMBL" id="FSQW01000002">
    <property type="protein sequence ID" value="SIO13513.1"/>
    <property type="molecule type" value="Genomic_DNA"/>
</dbReference>
<feature type="transmembrane region" description="Helical" evidence="1">
    <location>
        <begin position="113"/>
        <end position="133"/>
    </location>
</feature>
<evidence type="ECO:0000313" key="2">
    <source>
        <dbReference type="EMBL" id="SIO13513.1"/>
    </source>
</evidence>